<dbReference type="CDD" id="cd05466">
    <property type="entry name" value="PBP2_LTTR_substrate"/>
    <property type="match status" value="1"/>
</dbReference>
<keyword evidence="2" id="KW-0805">Transcription regulation</keyword>
<dbReference type="SUPFAM" id="SSF46785">
    <property type="entry name" value="Winged helix' DNA-binding domain"/>
    <property type="match status" value="1"/>
</dbReference>
<dbReference type="Gene3D" id="3.40.190.10">
    <property type="entry name" value="Periplasmic binding protein-like II"/>
    <property type="match status" value="2"/>
</dbReference>
<dbReference type="SUPFAM" id="SSF53850">
    <property type="entry name" value="Periplasmic binding protein-like II"/>
    <property type="match status" value="1"/>
</dbReference>
<dbReference type="InterPro" id="IPR005119">
    <property type="entry name" value="LysR_subst-bd"/>
</dbReference>
<evidence type="ECO:0000313" key="7">
    <source>
        <dbReference type="Proteomes" id="UP000732377"/>
    </source>
</evidence>
<dbReference type="PANTHER" id="PTHR30126:SF39">
    <property type="entry name" value="HTH-TYPE TRANSCRIPTIONAL REGULATOR CYSL"/>
    <property type="match status" value="1"/>
</dbReference>
<dbReference type="InterPro" id="IPR000847">
    <property type="entry name" value="LysR_HTH_N"/>
</dbReference>
<dbReference type="EMBL" id="PIUK01000015">
    <property type="protein sequence ID" value="MBY6275171.1"/>
    <property type="molecule type" value="Genomic_DNA"/>
</dbReference>
<accession>A0A953I7S6</accession>
<comment type="caution">
    <text evidence="6">The sequence shown here is derived from an EMBL/GenBank/DDBJ whole genome shotgun (WGS) entry which is preliminary data.</text>
</comment>
<protein>
    <recommendedName>
        <fullName evidence="5">HTH lysR-type domain-containing protein</fullName>
    </recommendedName>
</protein>
<evidence type="ECO:0000313" key="6">
    <source>
        <dbReference type="EMBL" id="MBY6275171.1"/>
    </source>
</evidence>
<dbReference type="RefSeq" id="WP_273377862.1">
    <property type="nucleotide sequence ID" value="NZ_PIUK01000015.1"/>
</dbReference>
<dbReference type="InterPro" id="IPR036390">
    <property type="entry name" value="WH_DNA-bd_sf"/>
</dbReference>
<organism evidence="6 7">
    <name type="scientific">Symbiobacterium thermophilum</name>
    <dbReference type="NCBI Taxonomy" id="2734"/>
    <lineage>
        <taxon>Bacteria</taxon>
        <taxon>Bacillati</taxon>
        <taxon>Bacillota</taxon>
        <taxon>Clostridia</taxon>
        <taxon>Eubacteriales</taxon>
        <taxon>Symbiobacteriaceae</taxon>
        <taxon>Symbiobacterium</taxon>
    </lineage>
</organism>
<feature type="domain" description="HTH lysR-type" evidence="5">
    <location>
        <begin position="1"/>
        <end position="58"/>
    </location>
</feature>
<keyword evidence="3" id="KW-0238">DNA-binding</keyword>
<proteinExistence type="inferred from homology"/>
<dbReference type="PANTHER" id="PTHR30126">
    <property type="entry name" value="HTH-TYPE TRANSCRIPTIONAL REGULATOR"/>
    <property type="match status" value="1"/>
</dbReference>
<dbReference type="AlphaFoldDB" id="A0A953I7S6"/>
<dbReference type="PROSITE" id="PS50931">
    <property type="entry name" value="HTH_LYSR"/>
    <property type="match status" value="1"/>
</dbReference>
<dbReference type="GO" id="GO:0003700">
    <property type="term" value="F:DNA-binding transcription factor activity"/>
    <property type="evidence" value="ECO:0007669"/>
    <property type="project" value="InterPro"/>
</dbReference>
<evidence type="ECO:0000256" key="1">
    <source>
        <dbReference type="ARBA" id="ARBA00009437"/>
    </source>
</evidence>
<dbReference type="Pfam" id="PF00126">
    <property type="entry name" value="HTH_1"/>
    <property type="match status" value="1"/>
</dbReference>
<dbReference type="GO" id="GO:0000976">
    <property type="term" value="F:transcription cis-regulatory region binding"/>
    <property type="evidence" value="ECO:0007669"/>
    <property type="project" value="TreeGrafter"/>
</dbReference>
<evidence type="ECO:0000259" key="5">
    <source>
        <dbReference type="PROSITE" id="PS50931"/>
    </source>
</evidence>
<evidence type="ECO:0000256" key="3">
    <source>
        <dbReference type="ARBA" id="ARBA00023125"/>
    </source>
</evidence>
<dbReference type="FunFam" id="1.10.10.10:FF:000001">
    <property type="entry name" value="LysR family transcriptional regulator"/>
    <property type="match status" value="1"/>
</dbReference>
<dbReference type="Pfam" id="PF03466">
    <property type="entry name" value="LysR_substrate"/>
    <property type="match status" value="1"/>
</dbReference>
<name>A0A953I7S6_SYMTR</name>
<dbReference type="Gene3D" id="1.10.10.10">
    <property type="entry name" value="Winged helix-like DNA-binding domain superfamily/Winged helix DNA-binding domain"/>
    <property type="match status" value="1"/>
</dbReference>
<dbReference type="PRINTS" id="PR00039">
    <property type="entry name" value="HTHLYSR"/>
</dbReference>
<dbReference type="InterPro" id="IPR036388">
    <property type="entry name" value="WH-like_DNA-bd_sf"/>
</dbReference>
<reference evidence="6" key="1">
    <citation type="submission" date="2017-11" db="EMBL/GenBank/DDBJ databases">
        <title>Three new genomes from thermophilic consortium.</title>
        <authorList>
            <person name="Quaggio R."/>
            <person name="Amgarten D."/>
            <person name="Setubal J.C."/>
        </authorList>
    </citation>
    <scope>NUCLEOTIDE SEQUENCE</scope>
    <source>
        <strain evidence="6">ZCTH01-B2</strain>
    </source>
</reference>
<dbReference type="Proteomes" id="UP000732377">
    <property type="component" value="Unassembled WGS sequence"/>
</dbReference>
<comment type="similarity">
    <text evidence="1">Belongs to the LysR transcriptional regulatory family.</text>
</comment>
<sequence length="299" mass="32698">MLLQHLITFCRVVETGGFARAGALVGLSQPAVTRQVAALEAELGTPLLDRSGRQIHLTPAGRLVYERARRIITAVNTLKEEVADLAHPERGRIAIGAVTTVGLRLLPPILAAFKREHPGIRVHVKADRTQETIQRLLEGEIELAILPTPVTHARLRSVPLVEDPVVLVCAPGRRSELPDPLPLAKLGEIDLISFQAPSRFRTFVDAMLEQAGVYPNVTMEFDSHEAVTLMVEAGFGCALVPASAVERELALGTLVRVEVEGMPRMARTTSLAFRHPNPGWSPATERLFQMIVDFFRQGG</sequence>
<evidence type="ECO:0000256" key="4">
    <source>
        <dbReference type="ARBA" id="ARBA00023163"/>
    </source>
</evidence>
<keyword evidence="4" id="KW-0804">Transcription</keyword>
<gene>
    <name evidence="6" type="ORF">CWE10_02990</name>
</gene>
<evidence type="ECO:0000256" key="2">
    <source>
        <dbReference type="ARBA" id="ARBA00023015"/>
    </source>
</evidence>